<gene>
    <name evidence="2" type="ORF">J2Z76_002011</name>
</gene>
<accession>A0ABS4GET0</accession>
<protein>
    <recommendedName>
        <fullName evidence="4">DUF2812 domain-containing protein</fullName>
    </recommendedName>
</protein>
<keyword evidence="1" id="KW-0812">Transmembrane</keyword>
<evidence type="ECO:0000313" key="3">
    <source>
        <dbReference type="Proteomes" id="UP001519342"/>
    </source>
</evidence>
<proteinExistence type="predicted"/>
<evidence type="ECO:0008006" key="4">
    <source>
        <dbReference type="Google" id="ProtNLM"/>
    </source>
</evidence>
<feature type="transmembrane region" description="Helical" evidence="1">
    <location>
        <begin position="163"/>
        <end position="189"/>
    </location>
</feature>
<keyword evidence="1" id="KW-1133">Transmembrane helix</keyword>
<feature type="transmembrane region" description="Helical" evidence="1">
    <location>
        <begin position="210"/>
        <end position="232"/>
    </location>
</feature>
<sequence>MSDKKKVNWGFSKLEYKLMERYLEEMAMKGWMLEEISSQKAIFTPINPRKIKYCVDIASKTKKSLFKRDSDFDENYNKSCERLGWHFITSYDQIQFFYAENHENTYRIHTDMESEKEFIINTVWKKETYKSLFYLICLIILSVYIFKFNRKILYYLIRSNDGMIFLLIPMTYIMVSYSFISKLIWYFKIESTMSLKASQKHYKFARFRNIISDTFTYILQILSILVLFSSYFSKGLLYNLNIKLSVLAILGFIIISCYIFVRIKEDLNKKWQVVFISSIFIGITILVYYMSSISLDEYAKNPNGIQVIPDKYSVIKISDFINTNKIDRNDFTISYNPLVPTHYKYNEYYSDSYNTYMAGTEYFKCMNKEIATILYNGIISEYKKRTYISAKIENISEKYWNCDKATLIYDDTLLLLKGSEVIEVKISQKLTNIYYEKFRKKILEKFMKVY</sequence>
<dbReference type="EMBL" id="JAGGKS010000005">
    <property type="protein sequence ID" value="MBP1926147.1"/>
    <property type="molecule type" value="Genomic_DNA"/>
</dbReference>
<comment type="caution">
    <text evidence="2">The sequence shown here is derived from an EMBL/GenBank/DDBJ whole genome shotgun (WGS) entry which is preliminary data.</text>
</comment>
<name>A0ABS4GET0_9FIRM</name>
<dbReference type="InterPro" id="IPR021359">
    <property type="entry name" value="DUF2812"/>
</dbReference>
<evidence type="ECO:0000256" key="1">
    <source>
        <dbReference type="SAM" id="Phobius"/>
    </source>
</evidence>
<feature type="transmembrane region" description="Helical" evidence="1">
    <location>
        <begin position="273"/>
        <end position="291"/>
    </location>
</feature>
<dbReference type="Pfam" id="PF11193">
    <property type="entry name" value="DUF2812"/>
    <property type="match status" value="1"/>
</dbReference>
<keyword evidence="1" id="KW-0472">Membrane</keyword>
<feature type="transmembrane region" description="Helical" evidence="1">
    <location>
        <begin position="132"/>
        <end position="157"/>
    </location>
</feature>
<reference evidence="2 3" key="1">
    <citation type="submission" date="2021-03" db="EMBL/GenBank/DDBJ databases">
        <title>Genomic Encyclopedia of Type Strains, Phase IV (KMG-IV): sequencing the most valuable type-strain genomes for metagenomic binning, comparative biology and taxonomic classification.</title>
        <authorList>
            <person name="Goeker M."/>
        </authorList>
    </citation>
    <scope>NUCLEOTIDE SEQUENCE [LARGE SCALE GENOMIC DNA]</scope>
    <source>
        <strain evidence="2 3">DSM 24004</strain>
    </source>
</reference>
<dbReference type="Proteomes" id="UP001519342">
    <property type="component" value="Unassembled WGS sequence"/>
</dbReference>
<dbReference type="RefSeq" id="WP_209511876.1">
    <property type="nucleotide sequence ID" value="NZ_JAGGKS010000005.1"/>
</dbReference>
<keyword evidence="3" id="KW-1185">Reference proteome</keyword>
<organism evidence="2 3">
    <name type="scientific">Sedimentibacter acidaminivorans</name>
    <dbReference type="NCBI Taxonomy" id="913099"/>
    <lineage>
        <taxon>Bacteria</taxon>
        <taxon>Bacillati</taxon>
        <taxon>Bacillota</taxon>
        <taxon>Tissierellia</taxon>
        <taxon>Sedimentibacter</taxon>
    </lineage>
</organism>
<feature type="transmembrane region" description="Helical" evidence="1">
    <location>
        <begin position="244"/>
        <end position="261"/>
    </location>
</feature>
<evidence type="ECO:0000313" key="2">
    <source>
        <dbReference type="EMBL" id="MBP1926147.1"/>
    </source>
</evidence>